<gene>
    <name evidence="1" type="ORF">GCM10011487_60890</name>
</gene>
<dbReference type="PANTHER" id="PTHR43628:SF1">
    <property type="entry name" value="CHITIN SYNTHASE REGULATORY FACTOR 2-RELATED"/>
    <property type="match status" value="1"/>
</dbReference>
<organism evidence="1 2">
    <name type="scientific">Steroidobacter agaridevorans</name>
    <dbReference type="NCBI Taxonomy" id="2695856"/>
    <lineage>
        <taxon>Bacteria</taxon>
        <taxon>Pseudomonadati</taxon>
        <taxon>Pseudomonadota</taxon>
        <taxon>Gammaproteobacteria</taxon>
        <taxon>Steroidobacterales</taxon>
        <taxon>Steroidobacteraceae</taxon>
        <taxon>Steroidobacter</taxon>
    </lineage>
</organism>
<dbReference type="InterPro" id="IPR011990">
    <property type="entry name" value="TPR-like_helical_dom_sf"/>
</dbReference>
<dbReference type="Proteomes" id="UP000445000">
    <property type="component" value="Unassembled WGS sequence"/>
</dbReference>
<dbReference type="Pfam" id="PF08238">
    <property type="entry name" value="Sel1"/>
    <property type="match status" value="3"/>
</dbReference>
<keyword evidence="2" id="KW-1185">Reference proteome</keyword>
<dbReference type="InterPro" id="IPR052945">
    <property type="entry name" value="Mitotic_Regulator"/>
</dbReference>
<dbReference type="PANTHER" id="PTHR43628">
    <property type="entry name" value="ACTIVATOR OF C KINASE PROTEIN 1-RELATED"/>
    <property type="match status" value="1"/>
</dbReference>
<protein>
    <recommendedName>
        <fullName evidence="3">Sel1 repeat family protein</fullName>
    </recommendedName>
</protein>
<dbReference type="Gene3D" id="1.25.40.10">
    <property type="entry name" value="Tetratricopeptide repeat domain"/>
    <property type="match status" value="1"/>
</dbReference>
<dbReference type="AlphaFoldDB" id="A0A829YLL0"/>
<evidence type="ECO:0000313" key="2">
    <source>
        <dbReference type="Proteomes" id="UP000445000"/>
    </source>
</evidence>
<evidence type="ECO:0008006" key="3">
    <source>
        <dbReference type="Google" id="ProtNLM"/>
    </source>
</evidence>
<dbReference type="SUPFAM" id="SSF81901">
    <property type="entry name" value="HCP-like"/>
    <property type="match status" value="1"/>
</dbReference>
<name>A0A829YLL0_9GAMM</name>
<proteinExistence type="predicted"/>
<comment type="caution">
    <text evidence="1">The sequence shown here is derived from an EMBL/GenBank/DDBJ whole genome shotgun (WGS) entry which is preliminary data.</text>
</comment>
<sequence length="120" mass="12735">MGYGVEKNAVEAARLYQEGANAGDAASHFSLALCYRDGAGVERSLERAFEHWLQAAEGGHVEAQAAVAQCLFTGQGTEADLEMAAGWARLALKNDAADAAELVARIEAALRREYHSAKAV</sequence>
<dbReference type="InterPro" id="IPR006597">
    <property type="entry name" value="Sel1-like"/>
</dbReference>
<accession>A0A829YLL0</accession>
<reference evidence="2" key="1">
    <citation type="submission" date="2020-01" db="EMBL/GenBank/DDBJ databases">
        <title>'Steroidobacter agaridevorans' sp. nov., agar-degrading bacteria isolated from rhizosphere soils.</title>
        <authorList>
            <person name="Ikenaga M."/>
            <person name="Kataoka M."/>
            <person name="Murouchi A."/>
            <person name="Katsuragi S."/>
            <person name="Sakai M."/>
        </authorList>
    </citation>
    <scope>NUCLEOTIDE SEQUENCE [LARGE SCALE GENOMIC DNA]</scope>
    <source>
        <strain evidence="2">YU21-B</strain>
    </source>
</reference>
<evidence type="ECO:0000313" key="1">
    <source>
        <dbReference type="EMBL" id="GFE84089.1"/>
    </source>
</evidence>
<dbReference type="EMBL" id="BLJN01000008">
    <property type="protein sequence ID" value="GFE84089.1"/>
    <property type="molecule type" value="Genomic_DNA"/>
</dbReference>
<dbReference type="SMART" id="SM00671">
    <property type="entry name" value="SEL1"/>
    <property type="match status" value="2"/>
</dbReference>